<feature type="transmembrane region" description="Helical" evidence="1">
    <location>
        <begin position="252"/>
        <end position="271"/>
    </location>
</feature>
<dbReference type="AlphaFoldDB" id="A0A7Y3RN98"/>
<feature type="transmembrane region" description="Helical" evidence="1">
    <location>
        <begin position="224"/>
        <end position="246"/>
    </location>
</feature>
<organism evidence="2 3">
    <name type="scientific">Parvularcula mediterranea</name>
    <dbReference type="NCBI Taxonomy" id="2732508"/>
    <lineage>
        <taxon>Bacteria</taxon>
        <taxon>Pseudomonadati</taxon>
        <taxon>Pseudomonadota</taxon>
        <taxon>Alphaproteobacteria</taxon>
        <taxon>Parvularculales</taxon>
        <taxon>Parvularculaceae</taxon>
        <taxon>Parvularcula</taxon>
    </lineage>
</organism>
<dbReference type="EMBL" id="JABFCX010000003">
    <property type="protein sequence ID" value="NNU16721.1"/>
    <property type="molecule type" value="Genomic_DNA"/>
</dbReference>
<reference evidence="2 3" key="1">
    <citation type="submission" date="2020-05" db="EMBL/GenBank/DDBJ databases">
        <title>Parvularcula mediterraneae sp. nov., isolated from polypropylene straw from shallow seawater of the seashore of Laganas in Zakynthos island, Greece.</title>
        <authorList>
            <person name="Szabo I."/>
            <person name="Al-Omari J."/>
            <person name="Rado J."/>
            <person name="Szerdahelyi G.S."/>
        </authorList>
    </citation>
    <scope>NUCLEOTIDE SEQUENCE [LARGE SCALE GENOMIC DNA]</scope>
    <source>
        <strain evidence="2 3">ZS-1/3</strain>
    </source>
</reference>
<evidence type="ECO:0000313" key="2">
    <source>
        <dbReference type="EMBL" id="NNU16721.1"/>
    </source>
</evidence>
<dbReference type="RefSeq" id="WP_173199452.1">
    <property type="nucleotide sequence ID" value="NZ_JABFCX010000003.1"/>
</dbReference>
<protein>
    <submittedName>
        <fullName evidence="2">Uncharacterized protein</fullName>
    </submittedName>
</protein>
<keyword evidence="1" id="KW-0472">Membrane</keyword>
<sequence>MDGSFKGRIEPSSSRNALVEQDELISSFPDEKDVLEQFRELYPEDSVDEAKDFDSVIRKFCDGAFDVLNGTNLRFEKRLFYRNFWKEMMIASFISFVGLAATIFLFSPDDKNYYLIFGACLLLVTLQGLFRYVWLLKNERDLKDMRVSLNTYFDSEFQSHFLEDPSSSIRGISTNSNSDVASMNSAKSLLDALKIWGKIEGILHDIENRHLDQRLKSSDDRSRVGPIAFASFILPMFGMAVGSSFYTSDMSLSLLLAAFVLISFMLQYRFARREFVNVLFYHQWGLSSLDEGDKWSQSKLKKLLKDESRGFDKLGNLPERVSGKDPSRAIADKYLEVLEAFRTKGMQN</sequence>
<keyword evidence="1" id="KW-1133">Transmembrane helix</keyword>
<feature type="transmembrane region" description="Helical" evidence="1">
    <location>
        <begin position="88"/>
        <end position="107"/>
    </location>
</feature>
<gene>
    <name evidence="2" type="ORF">HK107_10345</name>
</gene>
<dbReference type="Proteomes" id="UP000536835">
    <property type="component" value="Unassembled WGS sequence"/>
</dbReference>
<comment type="caution">
    <text evidence="2">The sequence shown here is derived from an EMBL/GenBank/DDBJ whole genome shotgun (WGS) entry which is preliminary data.</text>
</comment>
<evidence type="ECO:0000313" key="3">
    <source>
        <dbReference type="Proteomes" id="UP000536835"/>
    </source>
</evidence>
<name>A0A7Y3RN98_9PROT</name>
<feature type="transmembrane region" description="Helical" evidence="1">
    <location>
        <begin position="113"/>
        <end position="136"/>
    </location>
</feature>
<keyword evidence="1" id="KW-0812">Transmembrane</keyword>
<proteinExistence type="predicted"/>
<accession>A0A7Y3RN98</accession>
<keyword evidence="3" id="KW-1185">Reference proteome</keyword>
<evidence type="ECO:0000256" key="1">
    <source>
        <dbReference type="SAM" id="Phobius"/>
    </source>
</evidence>